<feature type="non-terminal residue" evidence="1">
    <location>
        <position position="1"/>
    </location>
</feature>
<protein>
    <submittedName>
        <fullName evidence="1">Uncharacterized protein</fullName>
    </submittedName>
</protein>
<gene>
    <name evidence="1" type="ORF">Ccrd_000082</name>
</gene>
<evidence type="ECO:0000313" key="1">
    <source>
        <dbReference type="EMBL" id="KVH97817.1"/>
    </source>
</evidence>
<sequence length="177" mass="18853">SYALTPLTPKIPKYFSNSFPSFSFSSNKSNKKTSTPIPGLLGVPTFFKPLFTTFPLYAIAFSPLAASPPAVGHPVSDTTTGIRSYPSLSIAKDRRSPLMAMNCREGIEGVGSNRVVVPVAIEGRSSLGTPIVSWIPEPENDWSDSGLGLNSRMLKIPLVVMTLTAAEGGGRLLATRP</sequence>
<organism evidence="1 2">
    <name type="scientific">Cynara cardunculus var. scolymus</name>
    <name type="common">Globe artichoke</name>
    <name type="synonym">Cynara scolymus</name>
    <dbReference type="NCBI Taxonomy" id="59895"/>
    <lineage>
        <taxon>Eukaryota</taxon>
        <taxon>Viridiplantae</taxon>
        <taxon>Streptophyta</taxon>
        <taxon>Embryophyta</taxon>
        <taxon>Tracheophyta</taxon>
        <taxon>Spermatophyta</taxon>
        <taxon>Magnoliopsida</taxon>
        <taxon>eudicotyledons</taxon>
        <taxon>Gunneridae</taxon>
        <taxon>Pentapetalae</taxon>
        <taxon>asterids</taxon>
        <taxon>campanulids</taxon>
        <taxon>Asterales</taxon>
        <taxon>Asteraceae</taxon>
        <taxon>Carduoideae</taxon>
        <taxon>Cardueae</taxon>
        <taxon>Carduinae</taxon>
        <taxon>Cynara</taxon>
    </lineage>
</organism>
<reference evidence="1 2" key="1">
    <citation type="journal article" date="2016" name="Sci. Rep.">
        <title>The genome sequence of the outbreeding globe artichoke constructed de novo incorporating a phase-aware low-pass sequencing strategy of F1 progeny.</title>
        <authorList>
            <person name="Scaglione D."/>
            <person name="Reyes-Chin-Wo S."/>
            <person name="Acquadro A."/>
            <person name="Froenicke L."/>
            <person name="Portis E."/>
            <person name="Beitel C."/>
            <person name="Tirone M."/>
            <person name="Mauro R."/>
            <person name="Lo Monaco A."/>
            <person name="Mauromicale G."/>
            <person name="Faccioli P."/>
            <person name="Cattivelli L."/>
            <person name="Rieseberg L."/>
            <person name="Michelmore R."/>
            <person name="Lanteri S."/>
        </authorList>
    </citation>
    <scope>NUCLEOTIDE SEQUENCE [LARGE SCALE GENOMIC DNA]</scope>
    <source>
        <strain evidence="1">2C</strain>
    </source>
</reference>
<name>A0A103XVT3_CYNCS</name>
<proteinExistence type="predicted"/>
<dbReference type="Gramene" id="KVH97817">
    <property type="protein sequence ID" value="KVH97817"/>
    <property type="gene ID" value="Ccrd_000082"/>
</dbReference>
<dbReference type="AlphaFoldDB" id="A0A103XVT3"/>
<evidence type="ECO:0000313" key="2">
    <source>
        <dbReference type="Proteomes" id="UP000243975"/>
    </source>
</evidence>
<dbReference type="EMBL" id="LEKV01003818">
    <property type="protein sequence ID" value="KVH97817.1"/>
    <property type="molecule type" value="Genomic_DNA"/>
</dbReference>
<dbReference type="Proteomes" id="UP000243975">
    <property type="component" value="Unassembled WGS sequence"/>
</dbReference>
<feature type="non-terminal residue" evidence="1">
    <location>
        <position position="177"/>
    </location>
</feature>
<keyword evidence="2" id="KW-1185">Reference proteome</keyword>
<comment type="caution">
    <text evidence="1">The sequence shown here is derived from an EMBL/GenBank/DDBJ whole genome shotgun (WGS) entry which is preliminary data.</text>
</comment>
<accession>A0A103XVT3</accession>